<sequence length="205" mass="22923">MFRFLSSFNFCFLIITWIANDMYFSLFKIYIHSDDTRKVKVYIGGTGEYSGEKASSVYSEEASVYSGEAGVYSGEIGVNSGESSMQLEDVMQSHSLTFKPISPSSSSSLLKTMMVKQGAKAVLSKARLGAGRGKVHHLRLSRDQARRLHPGERLRRDWIKAREAQGDCLCATECSSGRFHLTTQINLIDLIKGLVIIEDYDSWTI</sequence>
<accession>A0A4S4CVU6</accession>
<name>A0A4S4CVU6_CAMSN</name>
<dbReference type="EMBL" id="SDRB02013807">
    <property type="protein sequence ID" value="THF94010.1"/>
    <property type="molecule type" value="Genomic_DNA"/>
</dbReference>
<proteinExistence type="predicted"/>
<evidence type="ECO:0000313" key="2">
    <source>
        <dbReference type="Proteomes" id="UP000306102"/>
    </source>
</evidence>
<evidence type="ECO:0000313" key="1">
    <source>
        <dbReference type="EMBL" id="THF94010.1"/>
    </source>
</evidence>
<organism evidence="1 2">
    <name type="scientific">Camellia sinensis var. sinensis</name>
    <name type="common">China tea</name>
    <dbReference type="NCBI Taxonomy" id="542762"/>
    <lineage>
        <taxon>Eukaryota</taxon>
        <taxon>Viridiplantae</taxon>
        <taxon>Streptophyta</taxon>
        <taxon>Embryophyta</taxon>
        <taxon>Tracheophyta</taxon>
        <taxon>Spermatophyta</taxon>
        <taxon>Magnoliopsida</taxon>
        <taxon>eudicotyledons</taxon>
        <taxon>Gunneridae</taxon>
        <taxon>Pentapetalae</taxon>
        <taxon>asterids</taxon>
        <taxon>Ericales</taxon>
        <taxon>Theaceae</taxon>
        <taxon>Camellia</taxon>
    </lineage>
</organism>
<keyword evidence="2" id="KW-1185">Reference proteome</keyword>
<comment type="caution">
    <text evidence="1">The sequence shown here is derived from an EMBL/GenBank/DDBJ whole genome shotgun (WGS) entry which is preliminary data.</text>
</comment>
<reference evidence="1 2" key="1">
    <citation type="journal article" date="2018" name="Proc. Natl. Acad. Sci. U.S.A.">
        <title>Draft genome sequence of Camellia sinensis var. sinensis provides insights into the evolution of the tea genome and tea quality.</title>
        <authorList>
            <person name="Wei C."/>
            <person name="Yang H."/>
            <person name="Wang S."/>
            <person name="Zhao J."/>
            <person name="Liu C."/>
            <person name="Gao L."/>
            <person name="Xia E."/>
            <person name="Lu Y."/>
            <person name="Tai Y."/>
            <person name="She G."/>
            <person name="Sun J."/>
            <person name="Cao H."/>
            <person name="Tong W."/>
            <person name="Gao Q."/>
            <person name="Li Y."/>
            <person name="Deng W."/>
            <person name="Jiang X."/>
            <person name="Wang W."/>
            <person name="Chen Q."/>
            <person name="Zhang S."/>
            <person name="Li H."/>
            <person name="Wu J."/>
            <person name="Wang P."/>
            <person name="Li P."/>
            <person name="Shi C."/>
            <person name="Zheng F."/>
            <person name="Jian J."/>
            <person name="Huang B."/>
            <person name="Shan D."/>
            <person name="Shi M."/>
            <person name="Fang C."/>
            <person name="Yue Y."/>
            <person name="Li F."/>
            <person name="Li D."/>
            <person name="Wei S."/>
            <person name="Han B."/>
            <person name="Jiang C."/>
            <person name="Yin Y."/>
            <person name="Xia T."/>
            <person name="Zhang Z."/>
            <person name="Bennetzen J.L."/>
            <person name="Zhao S."/>
            <person name="Wan X."/>
        </authorList>
    </citation>
    <scope>NUCLEOTIDE SEQUENCE [LARGE SCALE GENOMIC DNA]</scope>
    <source>
        <strain evidence="2">cv. Shuchazao</strain>
        <tissue evidence="1">Leaf</tissue>
    </source>
</reference>
<dbReference type="Proteomes" id="UP000306102">
    <property type="component" value="Unassembled WGS sequence"/>
</dbReference>
<protein>
    <submittedName>
        <fullName evidence="1">Uncharacterized protein</fullName>
    </submittedName>
</protein>
<dbReference type="AlphaFoldDB" id="A0A4S4CVU6"/>
<gene>
    <name evidence="1" type="ORF">TEA_020419</name>
</gene>